<feature type="transmembrane region" description="Helical" evidence="6">
    <location>
        <begin position="431"/>
        <end position="452"/>
    </location>
</feature>
<feature type="transmembrane region" description="Helical" evidence="6">
    <location>
        <begin position="483"/>
        <end position="506"/>
    </location>
</feature>
<reference evidence="8" key="1">
    <citation type="journal article" date="2014" name="Int. J. Syst. Evol. Microbiol.">
        <title>Complete genome sequence of Corynebacterium casei LMG S-19264T (=DSM 44701T), isolated from a smear-ripened cheese.</title>
        <authorList>
            <consortium name="US DOE Joint Genome Institute (JGI-PGF)"/>
            <person name="Walter F."/>
            <person name="Albersmeier A."/>
            <person name="Kalinowski J."/>
            <person name="Ruckert C."/>
        </authorList>
    </citation>
    <scope>NUCLEOTIDE SEQUENCE</scope>
    <source>
        <strain evidence="8">JCM 3313</strain>
    </source>
</reference>
<evidence type="ECO:0000313" key="8">
    <source>
        <dbReference type="EMBL" id="GGP56652.1"/>
    </source>
</evidence>
<dbReference type="GO" id="GO:0005886">
    <property type="term" value="C:plasma membrane"/>
    <property type="evidence" value="ECO:0007669"/>
    <property type="project" value="UniProtKB-SubCell"/>
</dbReference>
<keyword evidence="3 6" id="KW-0812">Transmembrane</keyword>
<feature type="domain" description="ABC3 transporter permease C-terminal" evidence="7">
    <location>
        <begin position="435"/>
        <end position="540"/>
    </location>
</feature>
<evidence type="ECO:0000256" key="2">
    <source>
        <dbReference type="ARBA" id="ARBA00022475"/>
    </source>
</evidence>
<feature type="transmembrane region" description="Helical" evidence="6">
    <location>
        <begin position="136"/>
        <end position="155"/>
    </location>
</feature>
<feature type="transmembrane region" description="Helical" evidence="6">
    <location>
        <begin position="167"/>
        <end position="191"/>
    </location>
</feature>
<dbReference type="Proteomes" id="UP000639606">
    <property type="component" value="Unassembled WGS sequence"/>
</dbReference>
<reference evidence="8" key="2">
    <citation type="submission" date="2020-09" db="EMBL/GenBank/DDBJ databases">
        <authorList>
            <person name="Sun Q."/>
            <person name="Ohkuma M."/>
        </authorList>
    </citation>
    <scope>NUCLEOTIDE SEQUENCE</scope>
    <source>
        <strain evidence="8">JCM 3313</strain>
    </source>
</reference>
<evidence type="ECO:0000256" key="6">
    <source>
        <dbReference type="SAM" id="Phobius"/>
    </source>
</evidence>
<accession>A0A918EDF0</accession>
<comment type="subcellular location">
    <subcellularLocation>
        <location evidence="1">Cell membrane</location>
        <topology evidence="1">Multi-pass membrane protein</topology>
    </subcellularLocation>
</comment>
<feature type="transmembrane region" description="Helical" evidence="6">
    <location>
        <begin position="6"/>
        <end position="24"/>
    </location>
</feature>
<dbReference type="EMBL" id="BMRG01000005">
    <property type="protein sequence ID" value="GGP56652.1"/>
    <property type="molecule type" value="Genomic_DNA"/>
</dbReference>
<comment type="caution">
    <text evidence="8">The sequence shown here is derived from an EMBL/GenBank/DDBJ whole genome shotgun (WGS) entry which is preliminary data.</text>
</comment>
<organism evidence="8 9">
    <name type="scientific">Saccharothrix coeruleofusca</name>
    <dbReference type="NCBI Taxonomy" id="33919"/>
    <lineage>
        <taxon>Bacteria</taxon>
        <taxon>Bacillati</taxon>
        <taxon>Actinomycetota</taxon>
        <taxon>Actinomycetes</taxon>
        <taxon>Pseudonocardiales</taxon>
        <taxon>Pseudonocardiaceae</taxon>
        <taxon>Saccharothrix</taxon>
    </lineage>
</organism>
<evidence type="ECO:0000256" key="4">
    <source>
        <dbReference type="ARBA" id="ARBA00022989"/>
    </source>
</evidence>
<feature type="transmembrane region" description="Helical" evidence="6">
    <location>
        <begin position="94"/>
        <end position="115"/>
    </location>
</feature>
<feature type="transmembrane region" description="Helical" evidence="6">
    <location>
        <begin position="53"/>
        <end position="74"/>
    </location>
</feature>
<feature type="transmembrane region" description="Helical" evidence="6">
    <location>
        <begin position="518"/>
        <end position="540"/>
    </location>
</feature>
<protein>
    <recommendedName>
        <fullName evidence="7">ABC3 transporter permease C-terminal domain-containing protein</fullName>
    </recommendedName>
</protein>
<sequence length="552" mass="57212">MVAAIVALLVPLAIFVMVATRLGATGREQRLAAIRLAGGSRAQVHRIASGETLAGALLGLLVGVALYFAARPLARFIEVEGVGFFPTDLLPDPLLGVLIAVGVPVVAVGSALLGLRAVDIGPLGLSRRTEVPARRGWWRFALVGAGALVLVSISLTSDFWSVMTDPVVTLALGAGIGLVLVGTGAVLPWLVGRVSRGQVEGIAPMLALRGLRHDRNTPRVLAGVVVVLTGSLTLQVLLSAAADFTADSFGAGTADEGTGRWTLALSEPTPLRELEEAIALVGGVRRISEVRWGATTGGKPHGVVSTDCAELAHMLGVRDCAPGRAYWVHDGRDAPRPGTRTVLAGRDWTIPDYQVLIDTPSDSRLPAGLLVAGGADPVLSALRPYQLVVEGDPDAAFADRLLAATGRVDRAVRLSTGQSAQVELFTSLRSGVIGASVLLTLLAVVGLAAAAVDQVWERRRPVAVLAANGVPRRTLAAAAAWQAAVPTALGLALATPLGLGTAWLLVPSERFRVDWSEVVVTVGTAAVVVLAVSLCTLPALRSAIRPSALRTE</sequence>
<evidence type="ECO:0000256" key="3">
    <source>
        <dbReference type="ARBA" id="ARBA00022692"/>
    </source>
</evidence>
<keyword evidence="2" id="KW-1003">Cell membrane</keyword>
<keyword evidence="5 6" id="KW-0472">Membrane</keyword>
<evidence type="ECO:0000256" key="1">
    <source>
        <dbReference type="ARBA" id="ARBA00004651"/>
    </source>
</evidence>
<proteinExistence type="predicted"/>
<keyword evidence="9" id="KW-1185">Reference proteome</keyword>
<evidence type="ECO:0000256" key="5">
    <source>
        <dbReference type="ARBA" id="ARBA00023136"/>
    </source>
</evidence>
<dbReference type="InterPro" id="IPR003838">
    <property type="entry name" value="ABC3_permease_C"/>
</dbReference>
<feature type="transmembrane region" description="Helical" evidence="6">
    <location>
        <begin position="220"/>
        <end position="238"/>
    </location>
</feature>
<gene>
    <name evidence="8" type="ORF">GCM10010185_31110</name>
</gene>
<evidence type="ECO:0000313" key="9">
    <source>
        <dbReference type="Proteomes" id="UP000639606"/>
    </source>
</evidence>
<name>A0A918EDF0_9PSEU</name>
<dbReference type="Pfam" id="PF02687">
    <property type="entry name" value="FtsX"/>
    <property type="match status" value="2"/>
</dbReference>
<evidence type="ECO:0000259" key="7">
    <source>
        <dbReference type="Pfam" id="PF02687"/>
    </source>
</evidence>
<dbReference type="AlphaFoldDB" id="A0A918EDF0"/>
<keyword evidence="4 6" id="KW-1133">Transmembrane helix</keyword>
<feature type="domain" description="ABC3 transporter permease C-terminal" evidence="7">
    <location>
        <begin position="4"/>
        <end position="115"/>
    </location>
</feature>